<dbReference type="GO" id="GO:0016020">
    <property type="term" value="C:membrane"/>
    <property type="evidence" value="ECO:0007669"/>
    <property type="project" value="UniProtKB-SubCell"/>
</dbReference>
<dbReference type="Proteomes" id="UP000199095">
    <property type="component" value="Unassembled WGS sequence"/>
</dbReference>
<name>A0A1I0GL89_9BACI</name>
<keyword evidence="3 5" id="KW-1133">Transmembrane helix</keyword>
<proteinExistence type="predicted"/>
<dbReference type="GO" id="GO:0140359">
    <property type="term" value="F:ABC-type transporter activity"/>
    <property type="evidence" value="ECO:0007669"/>
    <property type="project" value="InterPro"/>
</dbReference>
<evidence type="ECO:0000313" key="8">
    <source>
        <dbReference type="Proteomes" id="UP000199095"/>
    </source>
</evidence>
<comment type="subcellular location">
    <subcellularLocation>
        <location evidence="1">Membrane</location>
        <topology evidence="1">Multi-pass membrane protein</topology>
    </subcellularLocation>
</comment>
<evidence type="ECO:0000256" key="1">
    <source>
        <dbReference type="ARBA" id="ARBA00004141"/>
    </source>
</evidence>
<feature type="transmembrane region" description="Helical" evidence="5">
    <location>
        <begin position="224"/>
        <end position="246"/>
    </location>
</feature>
<dbReference type="EMBL" id="FOHJ01000007">
    <property type="protein sequence ID" value="SET71921.1"/>
    <property type="molecule type" value="Genomic_DNA"/>
</dbReference>
<accession>A0A1I0GL89</accession>
<feature type="transmembrane region" description="Helical" evidence="5">
    <location>
        <begin position="337"/>
        <end position="357"/>
    </location>
</feature>
<dbReference type="Gene3D" id="3.40.1710.10">
    <property type="entry name" value="abc type-2 transporter like domain"/>
    <property type="match status" value="1"/>
</dbReference>
<protein>
    <submittedName>
        <fullName evidence="7">ABC-2 type transport system permease protein</fullName>
    </submittedName>
</protein>
<evidence type="ECO:0000259" key="6">
    <source>
        <dbReference type="Pfam" id="PF12698"/>
    </source>
</evidence>
<evidence type="ECO:0000256" key="4">
    <source>
        <dbReference type="ARBA" id="ARBA00023136"/>
    </source>
</evidence>
<feature type="transmembrane region" description="Helical" evidence="5">
    <location>
        <begin position="267"/>
        <end position="298"/>
    </location>
</feature>
<gene>
    <name evidence="7" type="ORF">SAMN05421676_10764</name>
</gene>
<feature type="domain" description="ABC-2 type transporter transmembrane" evidence="6">
    <location>
        <begin position="22"/>
        <end position="407"/>
    </location>
</feature>
<reference evidence="8" key="1">
    <citation type="submission" date="2016-10" db="EMBL/GenBank/DDBJ databases">
        <authorList>
            <person name="Varghese N."/>
            <person name="Submissions S."/>
        </authorList>
    </citation>
    <scope>NUCLEOTIDE SEQUENCE [LARGE SCALE GENOMIC DNA]</scope>
    <source>
        <strain evidence="8">CGMCC 1.3566</strain>
    </source>
</reference>
<feature type="transmembrane region" description="Helical" evidence="5">
    <location>
        <begin position="20"/>
        <end position="38"/>
    </location>
</feature>
<feature type="transmembrane region" description="Helical" evidence="5">
    <location>
        <begin position="393"/>
        <end position="411"/>
    </location>
</feature>
<dbReference type="PANTHER" id="PTHR43027:SF1">
    <property type="entry name" value="DOXORUBICIN RESISTANCE ABC TRANSPORTER PERMEASE PROTEIN DRRC-RELATED"/>
    <property type="match status" value="1"/>
</dbReference>
<evidence type="ECO:0000313" key="7">
    <source>
        <dbReference type="EMBL" id="SET71921.1"/>
    </source>
</evidence>
<feature type="transmembrane region" description="Helical" evidence="5">
    <location>
        <begin position="304"/>
        <end position="325"/>
    </location>
</feature>
<evidence type="ECO:0000256" key="2">
    <source>
        <dbReference type="ARBA" id="ARBA00022692"/>
    </source>
</evidence>
<dbReference type="InterPro" id="IPR052902">
    <property type="entry name" value="ABC-2_transporter"/>
</dbReference>
<evidence type="ECO:0000256" key="3">
    <source>
        <dbReference type="ARBA" id="ARBA00022989"/>
    </source>
</evidence>
<dbReference type="RefSeq" id="WP_093135632.1">
    <property type="nucleotide sequence ID" value="NZ_FOHJ01000007.1"/>
</dbReference>
<evidence type="ECO:0000256" key="5">
    <source>
        <dbReference type="SAM" id="Phobius"/>
    </source>
</evidence>
<keyword evidence="2 5" id="KW-0812">Transmembrane</keyword>
<sequence length="418" mass="46250">MLYTFIKKQLFLMMRDRTNFTLLLVMPLILVFIINYAIGGLMTEETPKIDATIAILEHTEEKEDINHIKKEIELLSLPDHEKNEMINGLNHFKPIQILKQEVFGNPEIKEMFTIEKINPEELAAAMENDKYTAIIEVPENFTFNVVKYSFLGEGEEPKLDLYLNQNEELASQVVHDLLAGYQEQLQTATVLEQNGLGDLKVSPQDLEGETVTISGVAPITSTTYYIVGMSVMFVLYVASTMGSYAYEEKRDHVFNRMVLANVSKWTYFTGIFIASSITAFLQLVILFSFSIVAFGVSWPSLSPFLATSILLSFAVGGVASLLTSINYQLNSDQASVIFGNAIVTVFAFFGGSFFPIGGDLIDRLGNLTPNGSGMSAFLSAFQGYGLGDITSNLLFLGGFTLLTLSTAVTIFPKRGKAI</sequence>
<keyword evidence="4 5" id="KW-0472">Membrane</keyword>
<organism evidence="7 8">
    <name type="scientific">Salinibacillus kushneri</name>
    <dbReference type="NCBI Taxonomy" id="237682"/>
    <lineage>
        <taxon>Bacteria</taxon>
        <taxon>Bacillati</taxon>
        <taxon>Bacillota</taxon>
        <taxon>Bacilli</taxon>
        <taxon>Bacillales</taxon>
        <taxon>Bacillaceae</taxon>
        <taxon>Salinibacillus</taxon>
    </lineage>
</organism>
<keyword evidence="8" id="KW-1185">Reference proteome</keyword>
<dbReference type="AlphaFoldDB" id="A0A1I0GL89"/>
<dbReference type="Pfam" id="PF12698">
    <property type="entry name" value="ABC2_membrane_3"/>
    <property type="match status" value="1"/>
</dbReference>
<dbReference type="STRING" id="237682.SAMN05421676_10764"/>
<dbReference type="InterPro" id="IPR013525">
    <property type="entry name" value="ABC2_TM"/>
</dbReference>
<dbReference type="OrthoDB" id="3078158at2"/>
<dbReference type="PANTHER" id="PTHR43027">
    <property type="entry name" value="DOXORUBICIN RESISTANCE ABC TRANSPORTER PERMEASE PROTEIN DRRC-RELATED"/>
    <property type="match status" value="1"/>
</dbReference>